<gene>
    <name evidence="1" type="ORF">A8C56_01155</name>
</gene>
<accession>A0A1A9HWZ4</accession>
<proteinExistence type="predicted"/>
<evidence type="ECO:0000313" key="1">
    <source>
        <dbReference type="EMBL" id="ANH79763.1"/>
    </source>
</evidence>
<sequence length="67" mass="7836">MYYLSQRIQHKFSGLRQEPVKFLTTGLLRKEVVYMNTIMPIGTFKTAPAITFVYISCIGKQHIEKRN</sequence>
<name>A0A1A9HWZ4_9BACT</name>
<organism evidence="1 2">
    <name type="scientific">Niabella ginsenosidivorans</name>
    <dbReference type="NCBI Taxonomy" id="1176587"/>
    <lineage>
        <taxon>Bacteria</taxon>
        <taxon>Pseudomonadati</taxon>
        <taxon>Bacteroidota</taxon>
        <taxon>Chitinophagia</taxon>
        <taxon>Chitinophagales</taxon>
        <taxon>Chitinophagaceae</taxon>
        <taxon>Niabella</taxon>
    </lineage>
</organism>
<dbReference type="Proteomes" id="UP000077667">
    <property type="component" value="Chromosome"/>
</dbReference>
<dbReference type="AlphaFoldDB" id="A0A1A9HWZ4"/>
<dbReference type="KEGG" id="nia:A8C56_01155"/>
<reference evidence="1 2" key="1">
    <citation type="submission" date="2016-05" db="EMBL/GenBank/DDBJ databases">
        <title>Niabella ginsenosidivorans BS26 whole genome sequencing.</title>
        <authorList>
            <person name="Im W.T."/>
            <person name="Siddiqi M.Z."/>
        </authorList>
    </citation>
    <scope>NUCLEOTIDE SEQUENCE [LARGE SCALE GENOMIC DNA]</scope>
    <source>
        <strain evidence="1 2">BS26</strain>
    </source>
</reference>
<protein>
    <submittedName>
        <fullName evidence="1">Uncharacterized protein</fullName>
    </submittedName>
</protein>
<keyword evidence="2" id="KW-1185">Reference proteome</keyword>
<dbReference type="STRING" id="1176587.A8C56_01155"/>
<dbReference type="EMBL" id="CP015772">
    <property type="protein sequence ID" value="ANH79763.1"/>
    <property type="molecule type" value="Genomic_DNA"/>
</dbReference>
<evidence type="ECO:0000313" key="2">
    <source>
        <dbReference type="Proteomes" id="UP000077667"/>
    </source>
</evidence>